<accession>A0A4W5R7C8</accession>
<reference evidence="3" key="1">
    <citation type="submission" date="2018-06" db="EMBL/GenBank/DDBJ databases">
        <title>Genome assembly of Danube salmon.</title>
        <authorList>
            <person name="Macqueen D.J."/>
            <person name="Gundappa M.K."/>
        </authorList>
    </citation>
    <scope>NUCLEOTIDE SEQUENCE [LARGE SCALE GENOMIC DNA]</scope>
</reference>
<proteinExistence type="predicted"/>
<dbReference type="Ensembl" id="ENSHHUT00000084748.1">
    <property type="protein sequence ID" value="ENSHHUP00000082150.1"/>
    <property type="gene ID" value="ENSHHUG00000047733.1"/>
</dbReference>
<dbReference type="Proteomes" id="UP000314982">
    <property type="component" value="Unassembled WGS sequence"/>
</dbReference>
<evidence type="ECO:0000259" key="1">
    <source>
        <dbReference type="Pfam" id="PF23431"/>
    </source>
</evidence>
<evidence type="ECO:0000313" key="3">
    <source>
        <dbReference type="Proteomes" id="UP000314982"/>
    </source>
</evidence>
<reference evidence="2" key="3">
    <citation type="submission" date="2025-09" db="UniProtKB">
        <authorList>
            <consortium name="Ensembl"/>
        </authorList>
    </citation>
    <scope>IDENTIFICATION</scope>
</reference>
<keyword evidence="3" id="KW-1185">Reference proteome</keyword>
<reference evidence="2" key="2">
    <citation type="submission" date="2025-08" db="UniProtKB">
        <authorList>
            <consortium name="Ensembl"/>
        </authorList>
    </citation>
    <scope>IDENTIFICATION</scope>
</reference>
<dbReference type="GeneTree" id="ENSGT00940000174281"/>
<feature type="domain" description="BROMI N-terminal" evidence="1">
    <location>
        <begin position="28"/>
        <end position="114"/>
    </location>
</feature>
<dbReference type="Pfam" id="PF23431">
    <property type="entry name" value="BROMI_N"/>
    <property type="match status" value="1"/>
</dbReference>
<organism evidence="2 3">
    <name type="scientific">Hucho hucho</name>
    <name type="common">huchen</name>
    <dbReference type="NCBI Taxonomy" id="62062"/>
    <lineage>
        <taxon>Eukaryota</taxon>
        <taxon>Metazoa</taxon>
        <taxon>Chordata</taxon>
        <taxon>Craniata</taxon>
        <taxon>Vertebrata</taxon>
        <taxon>Euteleostomi</taxon>
        <taxon>Actinopterygii</taxon>
        <taxon>Neopterygii</taxon>
        <taxon>Teleostei</taxon>
        <taxon>Protacanthopterygii</taxon>
        <taxon>Salmoniformes</taxon>
        <taxon>Salmonidae</taxon>
        <taxon>Salmoninae</taxon>
        <taxon>Hucho</taxon>
    </lineage>
</organism>
<dbReference type="AlphaFoldDB" id="A0A4W5R7C8"/>
<sequence length="146" mass="16648">MSQISAEDESEFQSVEATAKKHQRQNLSYEFVKYLRQYVESSLGAVMEEETERCTRGEGHAVGSGQDVLVHAVTRRTRESVEYKKMMQTPKNTMMVVVEPLINTFEEDQLRKEEMQGRANIVSQTAITQRCGVQVHWEAMQGLSCA</sequence>
<name>A0A4W5R7C8_9TELE</name>
<dbReference type="STRING" id="62062.ENSHHUP00000082150"/>
<dbReference type="InterPro" id="IPR055391">
    <property type="entry name" value="BROMI_N"/>
</dbReference>
<protein>
    <recommendedName>
        <fullName evidence="1">BROMI N-terminal domain-containing protein</fullName>
    </recommendedName>
</protein>
<evidence type="ECO:0000313" key="2">
    <source>
        <dbReference type="Ensembl" id="ENSHHUP00000082150.1"/>
    </source>
</evidence>